<keyword evidence="1" id="KW-1133">Transmembrane helix</keyword>
<evidence type="ECO:0000313" key="3">
    <source>
        <dbReference type="Proteomes" id="UP000254150"/>
    </source>
</evidence>
<proteinExistence type="predicted"/>
<sequence length="94" mass="9359">MIVETVGALAIGLGVAWLALRRLPHRLPAPRLVGPTGAAGGLLGAFVTHTALGGAQPLAVLGGALVLAATLLSLLVRPAGRRPAARPARPARPA</sequence>
<name>A0A380MU34_STRGR</name>
<dbReference type="Proteomes" id="UP000254150">
    <property type="component" value="Unassembled WGS sequence"/>
</dbReference>
<gene>
    <name evidence="2" type="ORF">NCTC7807_01085</name>
</gene>
<feature type="transmembrane region" description="Helical" evidence="1">
    <location>
        <begin position="6"/>
        <end position="23"/>
    </location>
</feature>
<evidence type="ECO:0000313" key="2">
    <source>
        <dbReference type="EMBL" id="SUO94857.1"/>
    </source>
</evidence>
<dbReference type="RefSeq" id="WP_115067991.1">
    <property type="nucleotide sequence ID" value="NZ_UHID01000001.1"/>
</dbReference>
<keyword evidence="1" id="KW-0812">Transmembrane</keyword>
<evidence type="ECO:0000256" key="1">
    <source>
        <dbReference type="SAM" id="Phobius"/>
    </source>
</evidence>
<organism evidence="2 3">
    <name type="scientific">Streptomyces griseus</name>
    <dbReference type="NCBI Taxonomy" id="1911"/>
    <lineage>
        <taxon>Bacteria</taxon>
        <taxon>Bacillati</taxon>
        <taxon>Actinomycetota</taxon>
        <taxon>Actinomycetes</taxon>
        <taxon>Kitasatosporales</taxon>
        <taxon>Streptomycetaceae</taxon>
        <taxon>Streptomyces</taxon>
    </lineage>
</organism>
<feature type="transmembrane region" description="Helical" evidence="1">
    <location>
        <begin position="58"/>
        <end position="76"/>
    </location>
</feature>
<keyword evidence="1" id="KW-0472">Membrane</keyword>
<reference evidence="2 3" key="1">
    <citation type="submission" date="2018-06" db="EMBL/GenBank/DDBJ databases">
        <authorList>
            <consortium name="Pathogen Informatics"/>
            <person name="Doyle S."/>
        </authorList>
    </citation>
    <scope>NUCLEOTIDE SEQUENCE [LARGE SCALE GENOMIC DNA]</scope>
    <source>
        <strain evidence="2 3">NCTC7807</strain>
    </source>
</reference>
<dbReference type="AlphaFoldDB" id="A0A380MU34"/>
<protein>
    <recommendedName>
        <fullName evidence="4">Integral membrane protein</fullName>
    </recommendedName>
</protein>
<dbReference type="EMBL" id="UHID01000001">
    <property type="protein sequence ID" value="SUO94857.1"/>
    <property type="molecule type" value="Genomic_DNA"/>
</dbReference>
<evidence type="ECO:0008006" key="4">
    <source>
        <dbReference type="Google" id="ProtNLM"/>
    </source>
</evidence>
<accession>A0A380MU34</accession>